<evidence type="ECO:0000256" key="1">
    <source>
        <dbReference type="ARBA" id="ARBA00006082"/>
    </source>
</evidence>
<dbReference type="PANTHER" id="PTHR10073:SF47">
    <property type="entry name" value="DNA MISMATCH REPAIR PROTEIN MLH3"/>
    <property type="match status" value="1"/>
</dbReference>
<evidence type="ECO:0000313" key="6">
    <source>
        <dbReference type="EMBL" id="KAL0580058.1"/>
    </source>
</evidence>
<dbReference type="SMART" id="SM01340">
    <property type="entry name" value="DNA_mis_repair"/>
    <property type="match status" value="1"/>
</dbReference>
<feature type="region of interest" description="Disordered" evidence="3">
    <location>
        <begin position="289"/>
        <end position="308"/>
    </location>
</feature>
<gene>
    <name evidence="6" type="primary">MLH3</name>
    <name evidence="6" type="ORF">V5O48_001917</name>
</gene>
<comment type="similarity">
    <text evidence="1">Belongs to the DNA mismatch repair MutL/HexB family.</text>
</comment>
<dbReference type="Gene3D" id="3.30.1540.20">
    <property type="entry name" value="MutL, C-terminal domain, dimerisation subdomain"/>
    <property type="match status" value="2"/>
</dbReference>
<dbReference type="Gene3D" id="3.30.230.10">
    <property type="match status" value="1"/>
</dbReference>
<dbReference type="SUPFAM" id="SSF55874">
    <property type="entry name" value="ATPase domain of HSP90 chaperone/DNA topoisomerase II/histidine kinase"/>
    <property type="match status" value="1"/>
</dbReference>
<dbReference type="InterPro" id="IPR037198">
    <property type="entry name" value="MutL_C_sf"/>
</dbReference>
<name>A0ABR3FWZ3_9AGAR</name>
<dbReference type="EMBL" id="JBAHYK010000040">
    <property type="protein sequence ID" value="KAL0580058.1"/>
    <property type="molecule type" value="Genomic_DNA"/>
</dbReference>
<dbReference type="InterPro" id="IPR014762">
    <property type="entry name" value="DNA_mismatch_repair_CS"/>
</dbReference>
<dbReference type="Gene3D" id="3.30.565.10">
    <property type="entry name" value="Histidine kinase-like ATPase, C-terminal domain"/>
    <property type="match status" value="1"/>
</dbReference>
<dbReference type="InterPro" id="IPR013507">
    <property type="entry name" value="DNA_mismatch_S5_2-like"/>
</dbReference>
<dbReference type="SUPFAM" id="SSF118116">
    <property type="entry name" value="DNA mismatch repair protein MutL"/>
    <property type="match status" value="1"/>
</dbReference>
<dbReference type="PROSITE" id="PS00058">
    <property type="entry name" value="DNA_MISMATCH_REPAIR_1"/>
    <property type="match status" value="1"/>
</dbReference>
<proteinExistence type="inferred from homology"/>
<organism evidence="6 7">
    <name type="scientific">Marasmius crinis-equi</name>
    <dbReference type="NCBI Taxonomy" id="585013"/>
    <lineage>
        <taxon>Eukaryota</taxon>
        <taxon>Fungi</taxon>
        <taxon>Dikarya</taxon>
        <taxon>Basidiomycota</taxon>
        <taxon>Agaricomycotina</taxon>
        <taxon>Agaricomycetes</taxon>
        <taxon>Agaricomycetidae</taxon>
        <taxon>Agaricales</taxon>
        <taxon>Marasmiineae</taxon>
        <taxon>Marasmiaceae</taxon>
        <taxon>Marasmius</taxon>
    </lineage>
</organism>
<dbReference type="InterPro" id="IPR042120">
    <property type="entry name" value="MutL_C_dimsub"/>
</dbReference>
<evidence type="ECO:0000259" key="5">
    <source>
        <dbReference type="SMART" id="SM01340"/>
    </source>
</evidence>
<dbReference type="InterPro" id="IPR014721">
    <property type="entry name" value="Ribsml_uS5_D2-typ_fold_subgr"/>
</dbReference>
<feature type="domain" description="DNA mismatch repair protein S5" evidence="5">
    <location>
        <begin position="221"/>
        <end position="357"/>
    </location>
</feature>
<comment type="caution">
    <text evidence="6">The sequence shown here is derived from an EMBL/GenBank/DDBJ whole genome shotgun (WGS) entry which is preliminary data.</text>
</comment>
<keyword evidence="2" id="KW-0227">DNA damage</keyword>
<reference evidence="6 7" key="1">
    <citation type="submission" date="2024-02" db="EMBL/GenBank/DDBJ databases">
        <title>A draft genome for the cacao thread blight pathogen Marasmius crinis-equi.</title>
        <authorList>
            <person name="Cohen S.P."/>
            <person name="Baruah I.K."/>
            <person name="Amoako-Attah I."/>
            <person name="Bukari Y."/>
            <person name="Meinhardt L.W."/>
            <person name="Bailey B.A."/>
        </authorList>
    </citation>
    <scope>NUCLEOTIDE SEQUENCE [LARGE SCALE GENOMIC DNA]</scope>
    <source>
        <strain evidence="6 7">GH-76</strain>
    </source>
</reference>
<feature type="region of interest" description="Disordered" evidence="3">
    <location>
        <begin position="366"/>
        <end position="388"/>
    </location>
</feature>
<keyword evidence="7" id="KW-1185">Reference proteome</keyword>
<sequence length="853" mass="96275">MADLPIEKLPVPTRHKLRSTQILTSLPQIVSELFQNSLDAGARHVEVGVDCEDWMCWITDDGHGISKDGLSLLSTAERYGSSKAYTPDTLNVLSTFGFRGEALASAADLGCLEISSRTSRSKETWSLILKDGKTIYLGAAVRWKRTSHGTTVCVRDAFYNLPVRRFSHPSPARAFEMIRKELETYALVFPNVSFSLRLTSEAVPKENMIRLPKNTSMLNVFRHLYGKALCQHVHQVDVQREDLRLEGFISLDGALSRVYQFLCLFIRMAAFLEADLYARRQSSFAKHAYEESGETSLRPSTRRSPRKAEKKAVYVLNVTIPPDKLDNLLEPAKSVVHLGEKNAVESLLASTVDEFLIRYGFSLPTPRRGNEGVSPSPRKRRRLDPVDDSGYAEEFSEEINGAYDSENEREVPKIDVLYIGDIMENGQSSELGSEIVWTDNATGQTFIVDRRTGHSRLRGDCVANSSTPVVATHRERRTLPPPKIGDTSGNLETPDWIRKALEANECYALGEKRIRSLNHITRHDQDHDPDTLPRGQIDRPTTYSFRAIHSSIEHGNESMRHSFTREDVRGAVVINQVDRKFVACAFNGSEEDEMQRKTLVLIDQHAADERVRVELLLRDLCFGFLRNIDSGLGEQENAVEIRHLTPPVPILLTRVEERRLSSSQEVRDAFWSWGICFANPTQIKALDHGEVADSLDGDDSGSYAQIAVEYIPEVVADKLLSADELRDMVKSFLAQVDSDHLLDVLRHRPTSRESEDRKESDWLKALRWCPRHLLELVNSKACRGAIMFNDPLSNEQCERLVKQLSETSLPFQCAHGRPSLVPLTDFGRLAGDRGKYRLSQVNWSALEEQTHPD</sequence>
<dbReference type="Pfam" id="PF13589">
    <property type="entry name" value="HATPase_c_3"/>
    <property type="match status" value="1"/>
</dbReference>
<dbReference type="InterPro" id="IPR038973">
    <property type="entry name" value="MutL/Mlh/Pms-like"/>
</dbReference>
<dbReference type="InterPro" id="IPR036890">
    <property type="entry name" value="HATPase_C_sf"/>
</dbReference>
<accession>A0ABR3FWZ3</accession>
<evidence type="ECO:0000256" key="3">
    <source>
        <dbReference type="SAM" id="MobiDB-lite"/>
    </source>
</evidence>
<dbReference type="PANTHER" id="PTHR10073">
    <property type="entry name" value="DNA MISMATCH REPAIR PROTEIN MLH, PMS, MUTL"/>
    <property type="match status" value="1"/>
</dbReference>
<feature type="domain" description="MutL C-terminal dimerisation" evidence="4">
    <location>
        <begin position="573"/>
        <end position="792"/>
    </location>
</feature>
<evidence type="ECO:0000259" key="4">
    <source>
        <dbReference type="SMART" id="SM00853"/>
    </source>
</evidence>
<dbReference type="InterPro" id="IPR014790">
    <property type="entry name" value="MutL_C"/>
</dbReference>
<evidence type="ECO:0000313" key="7">
    <source>
        <dbReference type="Proteomes" id="UP001465976"/>
    </source>
</evidence>
<protein>
    <submittedName>
        <fullName evidence="6">DNA mismatch repair protein</fullName>
    </submittedName>
</protein>
<dbReference type="SMART" id="SM00853">
    <property type="entry name" value="MutL_C"/>
    <property type="match status" value="1"/>
</dbReference>
<evidence type="ECO:0000256" key="2">
    <source>
        <dbReference type="ARBA" id="ARBA00022763"/>
    </source>
</evidence>
<dbReference type="Proteomes" id="UP001465976">
    <property type="component" value="Unassembled WGS sequence"/>
</dbReference>